<dbReference type="KEGG" id="pacr:FXN63_24505"/>
<dbReference type="EMBL" id="CP043046">
    <property type="protein sequence ID" value="QEI09546.1"/>
    <property type="molecule type" value="Genomic_DNA"/>
</dbReference>
<dbReference type="OrthoDB" id="8913560at2"/>
<dbReference type="Proteomes" id="UP000325161">
    <property type="component" value="Chromosome"/>
</dbReference>
<dbReference type="AlphaFoldDB" id="A0A5C0B6M3"/>
<organism evidence="1 2">
    <name type="scientific">Pigmentiphaga aceris</name>
    <dbReference type="NCBI Taxonomy" id="1940612"/>
    <lineage>
        <taxon>Bacteria</taxon>
        <taxon>Pseudomonadati</taxon>
        <taxon>Pseudomonadota</taxon>
        <taxon>Betaproteobacteria</taxon>
        <taxon>Burkholderiales</taxon>
        <taxon>Alcaligenaceae</taxon>
        <taxon>Pigmentiphaga</taxon>
    </lineage>
</organism>
<sequence length="155" mass="17030">MVDKTKLAELYQRVVQEELGLVATIDEDDDVVFKHPDVGTMFFSLDADRDPEFLRLVFPRFVDAEELGITPEQLYQVLNTVNTCNKAAKVYINHQGSEADAAPRVSASIEAFVAAPDNMPDEALLRAIVGRTVAALRSGANEVIDVASDMAQPKH</sequence>
<accession>A0A5C0B6M3</accession>
<keyword evidence="2" id="KW-1185">Reference proteome</keyword>
<evidence type="ECO:0000313" key="2">
    <source>
        <dbReference type="Proteomes" id="UP000325161"/>
    </source>
</evidence>
<protein>
    <recommendedName>
        <fullName evidence="3">YbjN domain-containing protein</fullName>
    </recommendedName>
</protein>
<reference evidence="1 2" key="1">
    <citation type="submission" date="2019-08" db="EMBL/GenBank/DDBJ databases">
        <title>Amphibian skin-associated Pigmentiphaga: genome sequence and occurrence across geography and hosts.</title>
        <authorList>
            <person name="Bletz M.C."/>
            <person name="Bunk B."/>
            <person name="Sproeer C."/>
            <person name="Biwer P."/>
            <person name="Reiter S."/>
            <person name="Rabemananjara F.C.E."/>
            <person name="Schulz S."/>
            <person name="Overmann J."/>
            <person name="Vences M."/>
        </authorList>
    </citation>
    <scope>NUCLEOTIDE SEQUENCE [LARGE SCALE GENOMIC DNA]</scope>
    <source>
        <strain evidence="1 2">Mada1488</strain>
    </source>
</reference>
<proteinExistence type="predicted"/>
<evidence type="ECO:0000313" key="1">
    <source>
        <dbReference type="EMBL" id="QEI09546.1"/>
    </source>
</evidence>
<gene>
    <name evidence="1" type="ORF">FXN63_24505</name>
</gene>
<name>A0A5C0B6M3_9BURK</name>
<evidence type="ECO:0008006" key="3">
    <source>
        <dbReference type="Google" id="ProtNLM"/>
    </source>
</evidence>